<dbReference type="Proteomes" id="UP001597546">
    <property type="component" value="Unassembled WGS sequence"/>
</dbReference>
<comment type="caution">
    <text evidence="2">The sequence shown here is derived from an EMBL/GenBank/DDBJ whole genome shotgun (WGS) entry which is preliminary data.</text>
</comment>
<feature type="signal peptide" evidence="1">
    <location>
        <begin position="1"/>
        <end position="21"/>
    </location>
</feature>
<feature type="chain" id="PRO_5045144112" evidence="1">
    <location>
        <begin position="22"/>
        <end position="169"/>
    </location>
</feature>
<evidence type="ECO:0000313" key="2">
    <source>
        <dbReference type="EMBL" id="MFD2731422.1"/>
    </source>
</evidence>
<name>A0ABW5TQ80_9SPHI</name>
<gene>
    <name evidence="2" type="ORF">ACFSSE_06865</name>
</gene>
<dbReference type="PROSITE" id="PS51257">
    <property type="entry name" value="PROKAR_LIPOPROTEIN"/>
    <property type="match status" value="1"/>
</dbReference>
<reference evidence="3" key="1">
    <citation type="journal article" date="2019" name="Int. J. Syst. Evol. Microbiol.">
        <title>The Global Catalogue of Microorganisms (GCM) 10K type strain sequencing project: providing services to taxonomists for standard genome sequencing and annotation.</title>
        <authorList>
            <consortium name="The Broad Institute Genomics Platform"/>
            <consortium name="The Broad Institute Genome Sequencing Center for Infectious Disease"/>
            <person name="Wu L."/>
            <person name="Ma J."/>
        </authorList>
    </citation>
    <scope>NUCLEOTIDE SEQUENCE [LARGE SCALE GENOMIC DNA]</scope>
    <source>
        <strain evidence="3">KCTC 42456</strain>
    </source>
</reference>
<accession>A0ABW5TQ80</accession>
<dbReference type="Pfam" id="PF19765">
    <property type="entry name" value="DUF6252"/>
    <property type="match status" value="1"/>
</dbReference>
<proteinExistence type="predicted"/>
<evidence type="ECO:0000256" key="1">
    <source>
        <dbReference type="SAM" id="SignalP"/>
    </source>
</evidence>
<keyword evidence="3" id="KW-1185">Reference proteome</keyword>
<organism evidence="2 3">
    <name type="scientific">Pedobacter alpinus</name>
    <dbReference type="NCBI Taxonomy" id="1590643"/>
    <lineage>
        <taxon>Bacteria</taxon>
        <taxon>Pseudomonadati</taxon>
        <taxon>Bacteroidota</taxon>
        <taxon>Sphingobacteriia</taxon>
        <taxon>Sphingobacteriales</taxon>
        <taxon>Sphingobacteriaceae</taxon>
        <taxon>Pedobacter</taxon>
    </lineage>
</organism>
<dbReference type="RefSeq" id="WP_379042932.1">
    <property type="nucleotide sequence ID" value="NZ_JBHSKW010000027.1"/>
</dbReference>
<sequence>MKTFKKILFASLILLFTISCKKDDLPAATQEGKNIMAAKVNGKTWVKTACWSCIGAGGGLNVSYENGILSIRGEQFVSKTNDNVIGILIQNPKIGDNIVDGSRINLEYNDYGNKKYYKTYSNSIGVVNITKIDTIKKIISGTFHFDAVNENDLNDTVSITDGRFDVTYN</sequence>
<dbReference type="EMBL" id="JBHULV010000022">
    <property type="protein sequence ID" value="MFD2731422.1"/>
    <property type="molecule type" value="Genomic_DNA"/>
</dbReference>
<evidence type="ECO:0000313" key="3">
    <source>
        <dbReference type="Proteomes" id="UP001597546"/>
    </source>
</evidence>
<keyword evidence="1" id="KW-0732">Signal</keyword>
<dbReference type="InterPro" id="IPR046219">
    <property type="entry name" value="DUF6252"/>
</dbReference>
<protein>
    <submittedName>
        <fullName evidence="2">DUF6252 family protein</fullName>
    </submittedName>
</protein>